<accession>A0A3M7RPW1</accession>
<keyword evidence="1" id="KW-1133">Transmembrane helix</keyword>
<sequence length="190" mass="22482">MILRAYFQRKNFNVMQKFFTFRIMLNIWVKKKLSVFCHLSCYCTEFHITLSDFSKILNIIFDPFFEYSWENLKWNLRPSWRSIMQHTGHLFELISRSIASSTFKVKLTIIIIDNKLVSNLIWSSLYIWLLSLGVIGVLAQVTASKHYRILIAVGKPSSATNPRTLKKKNLYKCRNIKVEIKIGFFVLRFD</sequence>
<protein>
    <submittedName>
        <fullName evidence="2">Uncharacterized protein</fullName>
    </submittedName>
</protein>
<evidence type="ECO:0000313" key="3">
    <source>
        <dbReference type="Proteomes" id="UP000276133"/>
    </source>
</evidence>
<dbReference type="EMBL" id="REGN01002896">
    <property type="protein sequence ID" value="RNA25596.1"/>
    <property type="molecule type" value="Genomic_DNA"/>
</dbReference>
<keyword evidence="1" id="KW-0472">Membrane</keyword>
<gene>
    <name evidence="2" type="ORF">BpHYR1_035638</name>
</gene>
<proteinExistence type="predicted"/>
<dbReference type="AlphaFoldDB" id="A0A3M7RPW1"/>
<keyword evidence="3" id="KW-1185">Reference proteome</keyword>
<name>A0A3M7RPW1_BRAPC</name>
<organism evidence="2 3">
    <name type="scientific">Brachionus plicatilis</name>
    <name type="common">Marine rotifer</name>
    <name type="synonym">Brachionus muelleri</name>
    <dbReference type="NCBI Taxonomy" id="10195"/>
    <lineage>
        <taxon>Eukaryota</taxon>
        <taxon>Metazoa</taxon>
        <taxon>Spiralia</taxon>
        <taxon>Gnathifera</taxon>
        <taxon>Rotifera</taxon>
        <taxon>Eurotatoria</taxon>
        <taxon>Monogononta</taxon>
        <taxon>Pseudotrocha</taxon>
        <taxon>Ploima</taxon>
        <taxon>Brachionidae</taxon>
        <taxon>Brachionus</taxon>
    </lineage>
</organism>
<reference evidence="2 3" key="1">
    <citation type="journal article" date="2018" name="Sci. Rep.">
        <title>Genomic signatures of local adaptation to the degree of environmental predictability in rotifers.</title>
        <authorList>
            <person name="Franch-Gras L."/>
            <person name="Hahn C."/>
            <person name="Garcia-Roger E.M."/>
            <person name="Carmona M.J."/>
            <person name="Serra M."/>
            <person name="Gomez A."/>
        </authorList>
    </citation>
    <scope>NUCLEOTIDE SEQUENCE [LARGE SCALE GENOMIC DNA]</scope>
    <source>
        <strain evidence="2">HYR1</strain>
    </source>
</reference>
<keyword evidence="1" id="KW-0812">Transmembrane</keyword>
<feature type="transmembrane region" description="Helical" evidence="1">
    <location>
        <begin position="120"/>
        <end position="139"/>
    </location>
</feature>
<evidence type="ECO:0000256" key="1">
    <source>
        <dbReference type="SAM" id="Phobius"/>
    </source>
</evidence>
<comment type="caution">
    <text evidence="2">The sequence shown here is derived from an EMBL/GenBank/DDBJ whole genome shotgun (WGS) entry which is preliminary data.</text>
</comment>
<dbReference type="Proteomes" id="UP000276133">
    <property type="component" value="Unassembled WGS sequence"/>
</dbReference>
<evidence type="ECO:0000313" key="2">
    <source>
        <dbReference type="EMBL" id="RNA25596.1"/>
    </source>
</evidence>